<feature type="region of interest" description="Disordered" evidence="1">
    <location>
        <begin position="34"/>
        <end position="53"/>
    </location>
</feature>
<sequence length="246" mass="28105">MEEEKVRLEKEKKEMEERLQKELEEASREIIEEEVEVQEEEEKTSGAETSTATHIKVYQGDDEEWVKQFGFHAELPAETEDDHKNFVARLERAADERGRNFVGRKKISLRQKAVAQKRKEMEEQQRLKEEGEKLQQRLKEQKRKEAATEEGTTLTTDTLLHHSQALAAIQHTLTHIECQQHAFQIVWNNFLSANACRIDERTTNYALQLDKLVTQKIDNTIAERKPSGGSGGGGNGGDAGKGGDHR</sequence>
<feature type="compositionally biased region" description="Basic and acidic residues" evidence="1">
    <location>
        <begin position="118"/>
        <end position="147"/>
    </location>
</feature>
<comment type="caution">
    <text evidence="2">The sequence shown here is derived from an EMBL/GenBank/DDBJ whole genome shotgun (WGS) entry which is preliminary data.</text>
</comment>
<dbReference type="EMBL" id="BFEA01000051">
    <property type="protein sequence ID" value="GBG64493.1"/>
    <property type="molecule type" value="Genomic_DNA"/>
</dbReference>
<feature type="compositionally biased region" description="Gly residues" evidence="1">
    <location>
        <begin position="228"/>
        <end position="240"/>
    </location>
</feature>
<accession>A0A388K3H5</accession>
<gene>
    <name evidence="2" type="ORF">CBR_g45189</name>
</gene>
<feature type="region of interest" description="Disordered" evidence="1">
    <location>
        <begin position="1"/>
        <end position="24"/>
    </location>
</feature>
<keyword evidence="3" id="KW-1185">Reference proteome</keyword>
<dbReference type="Proteomes" id="UP000265515">
    <property type="component" value="Unassembled WGS sequence"/>
</dbReference>
<evidence type="ECO:0000313" key="3">
    <source>
        <dbReference type="Proteomes" id="UP000265515"/>
    </source>
</evidence>
<reference evidence="2 3" key="1">
    <citation type="journal article" date="2018" name="Cell">
        <title>The Chara Genome: Secondary Complexity and Implications for Plant Terrestrialization.</title>
        <authorList>
            <person name="Nishiyama T."/>
            <person name="Sakayama H."/>
            <person name="Vries J.D."/>
            <person name="Buschmann H."/>
            <person name="Saint-Marcoux D."/>
            <person name="Ullrich K.K."/>
            <person name="Haas F.B."/>
            <person name="Vanderstraeten L."/>
            <person name="Becker D."/>
            <person name="Lang D."/>
            <person name="Vosolsobe S."/>
            <person name="Rombauts S."/>
            <person name="Wilhelmsson P.K.I."/>
            <person name="Janitza P."/>
            <person name="Kern R."/>
            <person name="Heyl A."/>
            <person name="Rumpler F."/>
            <person name="Villalobos L.I.A.C."/>
            <person name="Clay J.M."/>
            <person name="Skokan R."/>
            <person name="Toyoda A."/>
            <person name="Suzuki Y."/>
            <person name="Kagoshima H."/>
            <person name="Schijlen E."/>
            <person name="Tajeshwar N."/>
            <person name="Catarino B."/>
            <person name="Hetherington A.J."/>
            <person name="Saltykova A."/>
            <person name="Bonnot C."/>
            <person name="Breuninger H."/>
            <person name="Symeonidi A."/>
            <person name="Radhakrishnan G.V."/>
            <person name="Van Nieuwerburgh F."/>
            <person name="Deforce D."/>
            <person name="Chang C."/>
            <person name="Karol K.G."/>
            <person name="Hedrich R."/>
            <person name="Ulvskov P."/>
            <person name="Glockner G."/>
            <person name="Delwiche C.F."/>
            <person name="Petrasek J."/>
            <person name="Van de Peer Y."/>
            <person name="Friml J."/>
            <person name="Beilby M."/>
            <person name="Dolan L."/>
            <person name="Kohara Y."/>
            <person name="Sugano S."/>
            <person name="Fujiyama A."/>
            <person name="Delaux P.-M."/>
            <person name="Quint M."/>
            <person name="TheiBen G."/>
            <person name="Hagemann M."/>
            <person name="Harholt J."/>
            <person name="Dunand C."/>
            <person name="Zachgo S."/>
            <person name="Langdale J."/>
            <person name="Maumus F."/>
            <person name="Straeten D.V.D."/>
            <person name="Gould S.B."/>
            <person name="Rensing S.A."/>
        </authorList>
    </citation>
    <scope>NUCLEOTIDE SEQUENCE [LARGE SCALE GENOMIC DNA]</scope>
    <source>
        <strain evidence="2 3">S276</strain>
    </source>
</reference>
<feature type="region of interest" description="Disordered" evidence="1">
    <location>
        <begin position="118"/>
        <end position="153"/>
    </location>
</feature>
<protein>
    <submittedName>
        <fullName evidence="2">Uncharacterized protein</fullName>
    </submittedName>
</protein>
<feature type="region of interest" description="Disordered" evidence="1">
    <location>
        <begin position="221"/>
        <end position="246"/>
    </location>
</feature>
<proteinExistence type="predicted"/>
<evidence type="ECO:0000313" key="2">
    <source>
        <dbReference type="EMBL" id="GBG64493.1"/>
    </source>
</evidence>
<name>A0A388K3H5_CHABU</name>
<dbReference type="Gramene" id="GBG64493">
    <property type="protein sequence ID" value="GBG64493"/>
    <property type="gene ID" value="CBR_g45189"/>
</dbReference>
<organism evidence="2 3">
    <name type="scientific">Chara braunii</name>
    <name type="common">Braun's stonewort</name>
    <dbReference type="NCBI Taxonomy" id="69332"/>
    <lineage>
        <taxon>Eukaryota</taxon>
        <taxon>Viridiplantae</taxon>
        <taxon>Streptophyta</taxon>
        <taxon>Charophyceae</taxon>
        <taxon>Charales</taxon>
        <taxon>Characeae</taxon>
        <taxon>Chara</taxon>
    </lineage>
</organism>
<evidence type="ECO:0000256" key="1">
    <source>
        <dbReference type="SAM" id="MobiDB-lite"/>
    </source>
</evidence>
<dbReference type="AlphaFoldDB" id="A0A388K3H5"/>